<sequence length="434" mass="48310">MAILPLMCCCVRALSSVADSLPIDVVSCILVEFLGSFHEAPLEYEESKLCASMVSKDWLCALNATPLLWSCAVIDNYTNLVVLCRGLDKAGSLPLHIRFDMVARDLLLPAISSPRQIRAFLQQTLISLHLYLCRCIYLDLSTSDATTTATLLLLLGGMAFPMLSRLRLDLHYTTMATAHTLLAFPRHALSRLDITNGSIELQPAMYSTLSTLIMRGQLYTRWPHFVECLTHLVRLVNLEFYDVACVGASSYQKVLDQPILLLPSIRHFKLSASFTSSAWILAIIRFPSLWHLQLVVADLLTLATLARVAGSIFHSTGHLELSLLSSSADALVTLLAPMTSLISLDAWGSNPSFGRDLLVAMGNAPCLSLNCKVIRLPSQRSPFVDDLLKFLQPCGRSRTWFMSVSPARFMRIETCHFVEVLYSSYDQWLTRFST</sequence>
<keyword evidence="1" id="KW-0732">Signal</keyword>
<gene>
    <name evidence="2" type="ORF">C8F04DRAFT_1255833</name>
</gene>
<accession>A0AAD6X7R7</accession>
<dbReference type="Proteomes" id="UP001218188">
    <property type="component" value="Unassembled WGS sequence"/>
</dbReference>
<comment type="caution">
    <text evidence="2">The sequence shown here is derived from an EMBL/GenBank/DDBJ whole genome shotgun (WGS) entry which is preliminary data.</text>
</comment>
<evidence type="ECO:0000313" key="3">
    <source>
        <dbReference type="Proteomes" id="UP001218188"/>
    </source>
</evidence>
<organism evidence="2 3">
    <name type="scientific">Mycena alexandri</name>
    <dbReference type="NCBI Taxonomy" id="1745969"/>
    <lineage>
        <taxon>Eukaryota</taxon>
        <taxon>Fungi</taxon>
        <taxon>Dikarya</taxon>
        <taxon>Basidiomycota</taxon>
        <taxon>Agaricomycotina</taxon>
        <taxon>Agaricomycetes</taxon>
        <taxon>Agaricomycetidae</taxon>
        <taxon>Agaricales</taxon>
        <taxon>Marasmiineae</taxon>
        <taxon>Mycenaceae</taxon>
        <taxon>Mycena</taxon>
    </lineage>
</organism>
<evidence type="ECO:0008006" key="4">
    <source>
        <dbReference type="Google" id="ProtNLM"/>
    </source>
</evidence>
<name>A0AAD6X7R7_9AGAR</name>
<proteinExistence type="predicted"/>
<protein>
    <recommendedName>
        <fullName evidence="4">F-box domain-containing protein</fullName>
    </recommendedName>
</protein>
<keyword evidence="3" id="KW-1185">Reference proteome</keyword>
<feature type="signal peptide" evidence="1">
    <location>
        <begin position="1"/>
        <end position="20"/>
    </location>
</feature>
<reference evidence="2" key="1">
    <citation type="submission" date="2023-03" db="EMBL/GenBank/DDBJ databases">
        <title>Massive genome expansion in bonnet fungi (Mycena s.s.) driven by repeated elements and novel gene families across ecological guilds.</title>
        <authorList>
            <consortium name="Lawrence Berkeley National Laboratory"/>
            <person name="Harder C.B."/>
            <person name="Miyauchi S."/>
            <person name="Viragh M."/>
            <person name="Kuo A."/>
            <person name="Thoen E."/>
            <person name="Andreopoulos B."/>
            <person name="Lu D."/>
            <person name="Skrede I."/>
            <person name="Drula E."/>
            <person name="Henrissat B."/>
            <person name="Morin E."/>
            <person name="Kohler A."/>
            <person name="Barry K."/>
            <person name="LaButti K."/>
            <person name="Morin E."/>
            <person name="Salamov A."/>
            <person name="Lipzen A."/>
            <person name="Mereny Z."/>
            <person name="Hegedus B."/>
            <person name="Baldrian P."/>
            <person name="Stursova M."/>
            <person name="Weitz H."/>
            <person name="Taylor A."/>
            <person name="Grigoriev I.V."/>
            <person name="Nagy L.G."/>
            <person name="Martin F."/>
            <person name="Kauserud H."/>
        </authorList>
    </citation>
    <scope>NUCLEOTIDE SEQUENCE</scope>
    <source>
        <strain evidence="2">CBHHK200</strain>
    </source>
</reference>
<evidence type="ECO:0000256" key="1">
    <source>
        <dbReference type="SAM" id="SignalP"/>
    </source>
</evidence>
<dbReference type="AlphaFoldDB" id="A0AAD6X7R7"/>
<evidence type="ECO:0000313" key="2">
    <source>
        <dbReference type="EMBL" id="KAJ7038555.1"/>
    </source>
</evidence>
<feature type="chain" id="PRO_5042208003" description="F-box domain-containing protein" evidence="1">
    <location>
        <begin position="21"/>
        <end position="434"/>
    </location>
</feature>
<dbReference type="EMBL" id="JARJCM010000031">
    <property type="protein sequence ID" value="KAJ7038555.1"/>
    <property type="molecule type" value="Genomic_DNA"/>
</dbReference>